<sequence length="643" mass="67024">MQFFLKALSLLIHLSLTLAQILPFTVTGFLDSAQANVGSALNRGGTVTISGFTVTIPDNLLVEFPASMIPFAEFTGGERAGPNEVTINGNIVGGQIIAGQMFISQLSLAFATGVVSKLDTDGKITLASGPVLRINDPRAKYSAGYSSVPFFTADDENPSISSFSGFPMCVPRSASDAQCPQSNRPAGVTSFNVPEALSMVPIQVGDYVEYSGVQFQGVTLVYEMTVNVDIKTSGTQPGFVRIEDTIIGVADTSVDVETARYRFIGLASRSDLPISVYAIDQDPCTGEETDRFITSTNVIPSARNKFRVELPVNSNIGLYTRNYRFKVGDNVVTTSDGIKAGQYVQPVTEWIFPELVTPGATPPPLVFDNIGPLANGFGTAAGDDTVFGQLKPWPGAVAPKPAVATCVKPVTSAAGPQPTPTGTGTDDSGSAPPTASATTSAGPAPSQVKIIAFAGQDQTVLGGVTVNLVATQNVAGVVGTALSYQWSQIAGPTAGITLSSTTSPSISFVPPIVAVGAVAVSREFRVIITHTSGSQSNDTVVVISDRTSADNKVIDNLTWKSSQSGTATALAHTNLVDSSATMRIVFGTGAEQLMTKVSTTNGIASYSFNARSIARYTSAEIRSYIGNTRVPGPVVSSTNVLPG</sequence>
<dbReference type="AlphaFoldDB" id="A0A3D8QCV0"/>
<protein>
    <submittedName>
        <fullName evidence="3">Uncharacterized protein</fullName>
    </submittedName>
</protein>
<proteinExistence type="predicted"/>
<evidence type="ECO:0000256" key="2">
    <source>
        <dbReference type="SAM" id="SignalP"/>
    </source>
</evidence>
<keyword evidence="4" id="KW-1185">Reference proteome</keyword>
<feature type="region of interest" description="Disordered" evidence="1">
    <location>
        <begin position="411"/>
        <end position="442"/>
    </location>
</feature>
<evidence type="ECO:0000256" key="1">
    <source>
        <dbReference type="SAM" id="MobiDB-lite"/>
    </source>
</evidence>
<dbReference type="InterPro" id="IPR013783">
    <property type="entry name" value="Ig-like_fold"/>
</dbReference>
<dbReference type="Proteomes" id="UP000256645">
    <property type="component" value="Unassembled WGS sequence"/>
</dbReference>
<feature type="signal peptide" evidence="2">
    <location>
        <begin position="1"/>
        <end position="19"/>
    </location>
</feature>
<comment type="caution">
    <text evidence="3">The sequence shown here is derived from an EMBL/GenBank/DDBJ whole genome shotgun (WGS) entry which is preliminary data.</text>
</comment>
<accession>A0A3D8QCV0</accession>
<organism evidence="3 4">
    <name type="scientific">Coleophoma cylindrospora</name>
    <dbReference type="NCBI Taxonomy" id="1849047"/>
    <lineage>
        <taxon>Eukaryota</taxon>
        <taxon>Fungi</taxon>
        <taxon>Dikarya</taxon>
        <taxon>Ascomycota</taxon>
        <taxon>Pezizomycotina</taxon>
        <taxon>Leotiomycetes</taxon>
        <taxon>Helotiales</taxon>
        <taxon>Dermateaceae</taxon>
        <taxon>Coleophoma</taxon>
    </lineage>
</organism>
<dbReference type="Gene3D" id="2.60.40.10">
    <property type="entry name" value="Immunoglobulins"/>
    <property type="match status" value="1"/>
</dbReference>
<evidence type="ECO:0000313" key="4">
    <source>
        <dbReference type="Proteomes" id="UP000256645"/>
    </source>
</evidence>
<dbReference type="Pfam" id="PF22352">
    <property type="entry name" value="K319L-like_PKD"/>
    <property type="match status" value="1"/>
</dbReference>
<evidence type="ECO:0000313" key="3">
    <source>
        <dbReference type="EMBL" id="RDW59673.1"/>
    </source>
</evidence>
<dbReference type="EMBL" id="PDLM01000016">
    <property type="protein sequence ID" value="RDW59673.1"/>
    <property type="molecule type" value="Genomic_DNA"/>
</dbReference>
<keyword evidence="2" id="KW-0732">Signal</keyword>
<dbReference type="OrthoDB" id="2129641at2759"/>
<name>A0A3D8QCV0_9HELO</name>
<gene>
    <name evidence="3" type="ORF">BP6252_12760</name>
</gene>
<feature type="chain" id="PRO_5017534983" evidence="2">
    <location>
        <begin position="20"/>
        <end position="643"/>
    </location>
</feature>
<reference evidence="3 4" key="1">
    <citation type="journal article" date="2018" name="IMA Fungus">
        <title>IMA Genome-F 9: Draft genome sequence of Annulohypoxylon stygium, Aspergillus mulundensis, Berkeleyomyces basicola (syn. Thielaviopsis basicola), Ceratocystis smalleyi, two Cercospora beticola strains, Coleophoma cylindrospora, Fusarium fracticaudum, Phialophora cf. hyalina, and Morchella septimelata.</title>
        <authorList>
            <person name="Wingfield B.D."/>
            <person name="Bills G.F."/>
            <person name="Dong Y."/>
            <person name="Huang W."/>
            <person name="Nel W.J."/>
            <person name="Swalarsk-Parry B.S."/>
            <person name="Vaghefi N."/>
            <person name="Wilken P.M."/>
            <person name="An Z."/>
            <person name="de Beer Z.W."/>
            <person name="De Vos L."/>
            <person name="Chen L."/>
            <person name="Duong T.A."/>
            <person name="Gao Y."/>
            <person name="Hammerbacher A."/>
            <person name="Kikkert J.R."/>
            <person name="Li Y."/>
            <person name="Li H."/>
            <person name="Li K."/>
            <person name="Li Q."/>
            <person name="Liu X."/>
            <person name="Ma X."/>
            <person name="Naidoo K."/>
            <person name="Pethybridge S.J."/>
            <person name="Sun J."/>
            <person name="Steenkamp E.T."/>
            <person name="van der Nest M.A."/>
            <person name="van Wyk S."/>
            <person name="Wingfield M.J."/>
            <person name="Xiong C."/>
            <person name="Yue Q."/>
            <person name="Zhang X."/>
        </authorList>
    </citation>
    <scope>NUCLEOTIDE SEQUENCE [LARGE SCALE GENOMIC DNA]</scope>
    <source>
        <strain evidence="3 4">BP6252</strain>
    </source>
</reference>